<feature type="compositionally biased region" description="Low complexity" evidence="1">
    <location>
        <begin position="217"/>
        <end position="226"/>
    </location>
</feature>
<dbReference type="Proteomes" id="UP000541444">
    <property type="component" value="Unassembled WGS sequence"/>
</dbReference>
<protein>
    <submittedName>
        <fullName evidence="3">Uncharacterized protein</fullName>
    </submittedName>
</protein>
<sequence>MLSGSYANWCICPVLLATSTYPISLRENSQKRVGSHDLRNAIFPAIVATCVCVVGIFASGEWRGLKQEMAGYKGGGVSYVMIWLGLLKAGLRSATGAAAPLEGRSTVGEPQAGSGALPNKMGTASGDKLGGAGWSHRVGRGVGGNQPLAGAVQWYRSRPKRNEPLWRHGGRVASRLVPAQRVVAEVSSGELRGTQWSVRCSGLDTFRRRERGRATTRTRSGGFSTSPGLGLAVSSKRKGGGREAEEEKKKKKKKEGRKTITPRRVLT</sequence>
<evidence type="ECO:0000256" key="2">
    <source>
        <dbReference type="SAM" id="Phobius"/>
    </source>
</evidence>
<feature type="transmembrane region" description="Helical" evidence="2">
    <location>
        <begin position="6"/>
        <end position="25"/>
    </location>
</feature>
<keyword evidence="4" id="KW-1185">Reference proteome</keyword>
<comment type="caution">
    <text evidence="3">The sequence shown here is derived from an EMBL/GenBank/DDBJ whole genome shotgun (WGS) entry which is preliminary data.</text>
</comment>
<feature type="transmembrane region" description="Helical" evidence="2">
    <location>
        <begin position="37"/>
        <end position="58"/>
    </location>
</feature>
<evidence type="ECO:0000256" key="1">
    <source>
        <dbReference type="SAM" id="MobiDB-lite"/>
    </source>
</evidence>
<keyword evidence="2" id="KW-0812">Transmembrane</keyword>
<feature type="region of interest" description="Disordered" evidence="1">
    <location>
        <begin position="210"/>
        <end position="267"/>
    </location>
</feature>
<feature type="region of interest" description="Disordered" evidence="1">
    <location>
        <begin position="102"/>
        <end position="145"/>
    </location>
</feature>
<name>A0A7J7M9X3_9MAGN</name>
<evidence type="ECO:0000313" key="4">
    <source>
        <dbReference type="Proteomes" id="UP000541444"/>
    </source>
</evidence>
<reference evidence="3 4" key="1">
    <citation type="journal article" date="2020" name="IScience">
        <title>Genome Sequencing of the Endangered Kingdonia uniflora (Circaeasteraceae, Ranunculales) Reveals Potential Mechanisms of Evolutionary Specialization.</title>
        <authorList>
            <person name="Sun Y."/>
            <person name="Deng T."/>
            <person name="Zhang A."/>
            <person name="Moore M.J."/>
            <person name="Landis J.B."/>
            <person name="Lin N."/>
            <person name="Zhang H."/>
            <person name="Zhang X."/>
            <person name="Huang J."/>
            <person name="Zhang X."/>
            <person name="Sun H."/>
            <person name="Wang H."/>
        </authorList>
    </citation>
    <scope>NUCLEOTIDE SEQUENCE [LARGE SCALE GENOMIC DNA]</scope>
    <source>
        <strain evidence="3">TB1705</strain>
        <tissue evidence="3">Leaf</tissue>
    </source>
</reference>
<proteinExistence type="predicted"/>
<dbReference type="AlphaFoldDB" id="A0A7J7M9X3"/>
<keyword evidence="2" id="KW-1133">Transmembrane helix</keyword>
<gene>
    <name evidence="3" type="ORF">GIB67_001969</name>
</gene>
<accession>A0A7J7M9X3</accession>
<dbReference type="Pfam" id="PF16913">
    <property type="entry name" value="PUNUT"/>
    <property type="match status" value="1"/>
</dbReference>
<evidence type="ECO:0000313" key="3">
    <source>
        <dbReference type="EMBL" id="KAF6151686.1"/>
    </source>
</evidence>
<organism evidence="3 4">
    <name type="scientific">Kingdonia uniflora</name>
    <dbReference type="NCBI Taxonomy" id="39325"/>
    <lineage>
        <taxon>Eukaryota</taxon>
        <taxon>Viridiplantae</taxon>
        <taxon>Streptophyta</taxon>
        <taxon>Embryophyta</taxon>
        <taxon>Tracheophyta</taxon>
        <taxon>Spermatophyta</taxon>
        <taxon>Magnoliopsida</taxon>
        <taxon>Ranunculales</taxon>
        <taxon>Circaeasteraceae</taxon>
        <taxon>Kingdonia</taxon>
    </lineage>
</organism>
<keyword evidence="2" id="KW-0472">Membrane</keyword>
<dbReference type="EMBL" id="JACGCM010001662">
    <property type="protein sequence ID" value="KAF6151686.1"/>
    <property type="molecule type" value="Genomic_DNA"/>
</dbReference>